<proteinExistence type="predicted"/>
<gene>
    <name evidence="2" type="ORF">MQE35_00990</name>
</gene>
<protein>
    <submittedName>
        <fullName evidence="2">Tail fiber protein</fullName>
    </submittedName>
</protein>
<accession>A0A9E6ZZ76</accession>
<dbReference type="EMBL" id="CP094358">
    <property type="protein sequence ID" value="UOB17887.1"/>
    <property type="molecule type" value="Genomic_DNA"/>
</dbReference>
<evidence type="ECO:0000313" key="2">
    <source>
        <dbReference type="EMBL" id="UOB17887.1"/>
    </source>
</evidence>
<keyword evidence="3" id="KW-1185">Reference proteome</keyword>
<evidence type="ECO:0000256" key="1">
    <source>
        <dbReference type="SAM" id="Coils"/>
    </source>
</evidence>
<evidence type="ECO:0000313" key="3">
    <source>
        <dbReference type="Proteomes" id="UP000831290"/>
    </source>
</evidence>
<sequence length="329" mass="37079">MKKFYFLTSLLTAFFCYSQQTINPDTGDAYLLFGPNSSWGEYFQVGGNGRATSNAGIFTTNGNLHLDSKNGYFTYINHYSKSNTYLNTQGGRVGIGTSNPEYLLHVISGVKFKKTTIGATVASTENSWLRDDWLTGNYGPPVWNQDLQRWVRPSGNYNDIGGIIYQDEGTYFIRDGKGEQLEYTNDELLNKSFMFAHMYSGNVGIGTITPDSKLTVAGNIHSQEVKVTVNAGADFVFDKDYTLPTLEKVQEFIQQNGHLPEIPSAADMEQNGIHLSEMNIKLLQKIEELTLYTIEQEKKIRNQARENKELKNKLNNLEKLVEQLVVSDK</sequence>
<dbReference type="KEGG" id="fbm:MQE35_00990"/>
<name>A0A9E6ZZ76_9FLAO</name>
<keyword evidence="1" id="KW-0175">Coiled coil</keyword>
<feature type="coiled-coil region" evidence="1">
    <location>
        <begin position="293"/>
        <end position="327"/>
    </location>
</feature>
<organism evidence="2 3">
    <name type="scientific">Abyssalbus ytuae</name>
    <dbReference type="NCBI Taxonomy" id="2926907"/>
    <lineage>
        <taxon>Bacteria</taxon>
        <taxon>Pseudomonadati</taxon>
        <taxon>Bacteroidota</taxon>
        <taxon>Flavobacteriia</taxon>
        <taxon>Flavobacteriales</taxon>
        <taxon>Flavobacteriaceae</taxon>
        <taxon>Abyssalbus</taxon>
    </lineage>
</organism>
<dbReference type="RefSeq" id="WP_255843688.1">
    <property type="nucleotide sequence ID" value="NZ_CP094358.1"/>
</dbReference>
<dbReference type="AlphaFoldDB" id="A0A9E6ZZ76"/>
<reference evidence="2" key="1">
    <citation type="submission" date="2022-03" db="EMBL/GenBank/DDBJ databases">
        <title>Description of Abyssus ytuae gen. nov., sp. nov., a novel member of the family Flavobacteriaceae isolated from the sediment of Mariana Trench.</title>
        <authorList>
            <person name="Zhang J."/>
            <person name="Xu X."/>
        </authorList>
    </citation>
    <scope>NUCLEOTIDE SEQUENCE</scope>
    <source>
        <strain evidence="2">MT3330</strain>
    </source>
</reference>
<dbReference type="Proteomes" id="UP000831290">
    <property type="component" value="Chromosome"/>
</dbReference>